<dbReference type="Proteomes" id="UP000019426">
    <property type="component" value="Chromosome M2/40_rep1"/>
</dbReference>
<sequence length="400" mass="46190">MFKKDIDFEQEKIKLVTMHSVKGLEFKVVILIDLNSNLMPYPVKETNEEDRLLEETRDRKLMYVGMTRAEEKLFLCSHGEPSKFINDIDKNLLLLKSESRINTYYNVEYSEYLFTNEIKQKEEEEESVRQWMIKELINNYGYPKELLKVEYPFKNFSRDGKADIVVLNGKTKEPYIMVETKSRKEDISNAVNQLKSYMNVSKTPFGVATNGKDIVFLNRDFNEIKDIPVCNAMILSSSVEEYRYIDTSTKQEKYFKRDLDNINEIIYDEDVIKDNMMKIPVYADIAAGIPIEIVDELRGSFTLPSEWVKNKKDLFILKVKGDSMINANIDNGNLVVLQSASTADPMDIVAVYYNGTTTLKKFMPMGSTVLLISENPNYEPINISEGDFRIMGKLVGILKS</sequence>
<dbReference type="Pfam" id="PF13361">
    <property type="entry name" value="UvrD_C"/>
    <property type="match status" value="1"/>
</dbReference>
<evidence type="ECO:0008006" key="10">
    <source>
        <dbReference type="Google" id="ProtNLM"/>
    </source>
</evidence>
<organism evidence="8 9">
    <name type="scientific">Clostridium bornimense</name>
    <dbReference type="NCBI Taxonomy" id="1216932"/>
    <lineage>
        <taxon>Bacteria</taxon>
        <taxon>Bacillati</taxon>
        <taxon>Bacillota</taxon>
        <taxon>Clostridia</taxon>
        <taxon>Eubacteriales</taxon>
        <taxon>Clostridiaceae</taxon>
        <taxon>Clostridium</taxon>
    </lineage>
</organism>
<dbReference type="PATRIC" id="fig|1216932.3.peg.825"/>
<dbReference type="GO" id="GO:0005524">
    <property type="term" value="F:ATP binding"/>
    <property type="evidence" value="ECO:0007669"/>
    <property type="project" value="UniProtKB-KW"/>
</dbReference>
<dbReference type="eggNOG" id="COG0210">
    <property type="taxonomic scope" value="Bacteria"/>
</dbReference>
<dbReference type="OrthoDB" id="9787585at2"/>
<reference evidence="8 9" key="1">
    <citation type="submission" date="2013-11" db="EMBL/GenBank/DDBJ databases">
        <title>Complete genome sequence of Clostridum sp. M2/40.</title>
        <authorList>
            <person name="Wibberg D."/>
            <person name="Puehler A."/>
            <person name="Schlueter A."/>
        </authorList>
    </citation>
    <scope>NUCLEOTIDE SEQUENCE [LARGE SCALE GENOMIC DNA]</scope>
    <source>
        <strain evidence="9">M2/40</strain>
    </source>
</reference>
<dbReference type="KEGG" id="clt:CM240_0839"/>
<keyword evidence="1" id="KW-0547">Nucleotide-binding</keyword>
<evidence type="ECO:0000256" key="2">
    <source>
        <dbReference type="ARBA" id="ARBA00022801"/>
    </source>
</evidence>
<dbReference type="Gene3D" id="3.40.50.300">
    <property type="entry name" value="P-loop containing nucleotide triphosphate hydrolases"/>
    <property type="match status" value="1"/>
</dbReference>
<proteinExistence type="predicted"/>
<dbReference type="InterPro" id="IPR015927">
    <property type="entry name" value="Peptidase_S24_S26A/B/C"/>
</dbReference>
<keyword evidence="4" id="KW-0067">ATP-binding</keyword>
<dbReference type="PANTHER" id="PTHR33516">
    <property type="entry name" value="LEXA REPRESSOR"/>
    <property type="match status" value="1"/>
</dbReference>
<dbReference type="HOGENOM" id="CLU_640454_0_0_9"/>
<evidence type="ECO:0000256" key="4">
    <source>
        <dbReference type="ARBA" id="ARBA00022840"/>
    </source>
</evidence>
<dbReference type="Gene3D" id="2.10.109.10">
    <property type="entry name" value="Umud Fragment, subunit A"/>
    <property type="match status" value="1"/>
</dbReference>
<evidence type="ECO:0000259" key="7">
    <source>
        <dbReference type="Pfam" id="PF13588"/>
    </source>
</evidence>
<dbReference type="CDD" id="cd06529">
    <property type="entry name" value="S24_LexA-like"/>
    <property type="match status" value="1"/>
</dbReference>
<evidence type="ECO:0000313" key="9">
    <source>
        <dbReference type="Proteomes" id="UP000019426"/>
    </source>
</evidence>
<dbReference type="eggNOG" id="COG1974">
    <property type="taxonomic scope" value="Bacteria"/>
</dbReference>
<evidence type="ECO:0000313" key="8">
    <source>
        <dbReference type="EMBL" id="CDM68003.1"/>
    </source>
</evidence>
<evidence type="ECO:0000259" key="6">
    <source>
        <dbReference type="Pfam" id="PF13361"/>
    </source>
</evidence>
<dbReference type="InterPro" id="IPR014017">
    <property type="entry name" value="DNA_helicase_UvrD-like_C"/>
</dbReference>
<dbReference type="Gene3D" id="3.90.1570.30">
    <property type="match status" value="1"/>
</dbReference>
<dbReference type="SUPFAM" id="SSF51306">
    <property type="entry name" value="LexA/Signal peptidase"/>
    <property type="match status" value="1"/>
</dbReference>
<dbReference type="InterPro" id="IPR027417">
    <property type="entry name" value="P-loop_NTPase"/>
</dbReference>
<gene>
    <name evidence="8" type="ORF">CM240_0839</name>
</gene>
<dbReference type="InterPro" id="IPR036286">
    <property type="entry name" value="LexA/Signal_pep-like_sf"/>
</dbReference>
<dbReference type="STRING" id="1216932.CM240_0839"/>
<dbReference type="SUPFAM" id="SSF52540">
    <property type="entry name" value="P-loop containing nucleoside triphosphate hydrolases"/>
    <property type="match status" value="1"/>
</dbReference>
<dbReference type="EMBL" id="HG917868">
    <property type="protein sequence ID" value="CDM68003.1"/>
    <property type="molecule type" value="Genomic_DNA"/>
</dbReference>
<evidence type="ECO:0000259" key="5">
    <source>
        <dbReference type="Pfam" id="PF00717"/>
    </source>
</evidence>
<dbReference type="Pfam" id="PF00717">
    <property type="entry name" value="Peptidase_S24"/>
    <property type="match status" value="1"/>
</dbReference>
<dbReference type="Pfam" id="PF13588">
    <property type="entry name" value="HSDR_N_2"/>
    <property type="match status" value="1"/>
</dbReference>
<dbReference type="RefSeq" id="WP_051483678.1">
    <property type="nucleotide sequence ID" value="NZ_HG917868.1"/>
</dbReference>
<feature type="domain" description="Peptidase S24/S26A/S26B/S26C" evidence="5">
    <location>
        <begin position="280"/>
        <end position="395"/>
    </location>
</feature>
<dbReference type="InterPro" id="IPR050077">
    <property type="entry name" value="LexA_repressor"/>
</dbReference>
<feature type="domain" description="Type I restriction enzyme R protein N-terminal" evidence="7">
    <location>
        <begin position="125"/>
        <end position="228"/>
    </location>
</feature>
<feature type="domain" description="UvrD-like helicase C-terminal" evidence="6">
    <location>
        <begin position="10"/>
        <end position="78"/>
    </location>
</feature>
<evidence type="ECO:0000256" key="3">
    <source>
        <dbReference type="ARBA" id="ARBA00022806"/>
    </source>
</evidence>
<protein>
    <recommendedName>
        <fullName evidence="10">DNA helicase</fullName>
    </recommendedName>
</protein>
<accession>W6RUM8</accession>
<dbReference type="GO" id="GO:0016787">
    <property type="term" value="F:hydrolase activity"/>
    <property type="evidence" value="ECO:0007669"/>
    <property type="project" value="UniProtKB-KW"/>
</dbReference>
<evidence type="ECO:0000256" key="1">
    <source>
        <dbReference type="ARBA" id="ARBA00022741"/>
    </source>
</evidence>
<name>W6RUM8_9CLOT</name>
<dbReference type="GO" id="GO:0004386">
    <property type="term" value="F:helicase activity"/>
    <property type="evidence" value="ECO:0007669"/>
    <property type="project" value="UniProtKB-KW"/>
</dbReference>
<dbReference type="AlphaFoldDB" id="W6RUM8"/>
<dbReference type="InterPro" id="IPR039418">
    <property type="entry name" value="LexA-like"/>
</dbReference>
<keyword evidence="2" id="KW-0378">Hydrolase</keyword>
<keyword evidence="9" id="KW-1185">Reference proteome</keyword>
<dbReference type="PANTHER" id="PTHR33516:SF2">
    <property type="entry name" value="LEXA REPRESSOR-RELATED"/>
    <property type="match status" value="1"/>
</dbReference>
<dbReference type="InterPro" id="IPR029464">
    <property type="entry name" value="HSDR_N"/>
</dbReference>
<keyword evidence="3" id="KW-0347">Helicase</keyword>